<dbReference type="GO" id="GO:0016757">
    <property type="term" value="F:glycosyltransferase activity"/>
    <property type="evidence" value="ECO:0007669"/>
    <property type="project" value="InterPro"/>
</dbReference>
<comment type="caution">
    <text evidence="3">The sequence shown here is derived from an EMBL/GenBank/DDBJ whole genome shotgun (WGS) entry which is preliminary data.</text>
</comment>
<evidence type="ECO:0000313" key="3">
    <source>
        <dbReference type="EMBL" id="RPD41796.1"/>
    </source>
</evidence>
<reference evidence="4" key="1">
    <citation type="submission" date="2018-11" db="EMBL/GenBank/DDBJ databases">
        <title>Chitinophaga lutea sp.nov., isolate from arsenic contaminated soil.</title>
        <authorList>
            <person name="Zong Y."/>
        </authorList>
    </citation>
    <scope>NUCLEOTIDE SEQUENCE [LARGE SCALE GENOMIC DNA]</scope>
    <source>
        <strain evidence="4">YLT18</strain>
    </source>
</reference>
<dbReference type="Proteomes" id="UP000279089">
    <property type="component" value="Unassembled WGS sequence"/>
</dbReference>
<dbReference type="OrthoDB" id="9790710at2"/>
<evidence type="ECO:0000259" key="1">
    <source>
        <dbReference type="Pfam" id="PF00534"/>
    </source>
</evidence>
<organism evidence="3 4">
    <name type="scientific">Chitinophaga barathri</name>
    <dbReference type="NCBI Taxonomy" id="1647451"/>
    <lineage>
        <taxon>Bacteria</taxon>
        <taxon>Pseudomonadati</taxon>
        <taxon>Bacteroidota</taxon>
        <taxon>Chitinophagia</taxon>
        <taxon>Chitinophagales</taxon>
        <taxon>Chitinophagaceae</taxon>
        <taxon>Chitinophaga</taxon>
    </lineage>
</organism>
<keyword evidence="4" id="KW-1185">Reference proteome</keyword>
<proteinExistence type="predicted"/>
<gene>
    <name evidence="3" type="ORF">EG028_06405</name>
</gene>
<evidence type="ECO:0000313" key="4">
    <source>
        <dbReference type="Proteomes" id="UP000279089"/>
    </source>
</evidence>
<sequence>MKILFIVPSYKPAYIYGGPIISVSKLAEGLANLGHRVMVYTTTANGEQELDVPLKETQMVNGVEVKYFSRITKDHTHVSPSLWGSTWATAGDYDVVHIHSWWNFLVMGASLICTMRGIRPVLSPRGVLCDFVFNHRNKLSKKILHNVLGKYLLSRTYLHTTSDMERDDCLRINGKWDNEIIYNLVSLPEGSYERKKNEVFTISFFSRIHPKKGLDILLLALSKVEFPFRLQIAGDGDAAYLAELRALITKLGLDDKVEWAGWKDKEEKFVFLAGSDLFALTSHNENFAMVVLESLAVGTPVLVSEHVGLAPYVKRNDLGWVTGIDDVEEVRNKLIAAYNNHEARTRINEAAILKVQEDFNETRLATDYVSMYRQSGKKKAS</sequence>
<dbReference type="InterPro" id="IPR028098">
    <property type="entry name" value="Glyco_trans_4-like_N"/>
</dbReference>
<dbReference type="Pfam" id="PF13439">
    <property type="entry name" value="Glyco_transf_4"/>
    <property type="match status" value="1"/>
</dbReference>
<name>A0A3N4MIB6_9BACT</name>
<dbReference type="EMBL" id="RMBX01000003">
    <property type="protein sequence ID" value="RPD41796.1"/>
    <property type="molecule type" value="Genomic_DNA"/>
</dbReference>
<evidence type="ECO:0000259" key="2">
    <source>
        <dbReference type="Pfam" id="PF13439"/>
    </source>
</evidence>
<dbReference type="Pfam" id="PF00534">
    <property type="entry name" value="Glycos_transf_1"/>
    <property type="match status" value="1"/>
</dbReference>
<dbReference type="SUPFAM" id="SSF53756">
    <property type="entry name" value="UDP-Glycosyltransferase/glycogen phosphorylase"/>
    <property type="match status" value="1"/>
</dbReference>
<feature type="domain" description="Glycosyltransferase subfamily 4-like N-terminal" evidence="2">
    <location>
        <begin position="17"/>
        <end position="185"/>
    </location>
</feature>
<feature type="domain" description="Glycosyl transferase family 1" evidence="1">
    <location>
        <begin position="195"/>
        <end position="351"/>
    </location>
</feature>
<dbReference type="RefSeq" id="WP_120514735.1">
    <property type="nucleotide sequence ID" value="NZ_QXZY01000002.1"/>
</dbReference>
<protein>
    <submittedName>
        <fullName evidence="3">Glycosyltransferase</fullName>
    </submittedName>
</protein>
<dbReference type="Gene3D" id="3.40.50.2000">
    <property type="entry name" value="Glycogen Phosphorylase B"/>
    <property type="match status" value="2"/>
</dbReference>
<accession>A0A3N4MIB6</accession>
<dbReference type="AlphaFoldDB" id="A0A3N4MIB6"/>
<dbReference type="PANTHER" id="PTHR12526">
    <property type="entry name" value="GLYCOSYLTRANSFERASE"/>
    <property type="match status" value="1"/>
</dbReference>
<keyword evidence="3" id="KW-0808">Transferase</keyword>
<dbReference type="InterPro" id="IPR001296">
    <property type="entry name" value="Glyco_trans_1"/>
</dbReference>
<dbReference type="NCBIfam" id="NF046085">
    <property type="entry name" value="XrtY_assoc_Gly1"/>
    <property type="match status" value="1"/>
</dbReference>